<name>A0A9D4DJU3_DREPO</name>
<sequence>MDVLSQTEEVFNDLLQLSSFVSVENSMFLVEEAFQCLVGNPQENTEDSLFRVENNTRGEKYEFQEKLLKALSIAT</sequence>
<dbReference type="EMBL" id="JAIWYP010000010">
    <property type="protein sequence ID" value="KAH3748894.1"/>
    <property type="molecule type" value="Genomic_DNA"/>
</dbReference>
<keyword evidence="2" id="KW-1185">Reference proteome</keyword>
<reference evidence="1" key="1">
    <citation type="journal article" date="2019" name="bioRxiv">
        <title>The Genome of the Zebra Mussel, Dreissena polymorpha: A Resource for Invasive Species Research.</title>
        <authorList>
            <person name="McCartney M.A."/>
            <person name="Auch B."/>
            <person name="Kono T."/>
            <person name="Mallez S."/>
            <person name="Zhang Y."/>
            <person name="Obille A."/>
            <person name="Becker A."/>
            <person name="Abrahante J.E."/>
            <person name="Garbe J."/>
            <person name="Badalamenti J.P."/>
            <person name="Herman A."/>
            <person name="Mangelson H."/>
            <person name="Liachko I."/>
            <person name="Sullivan S."/>
            <person name="Sone E.D."/>
            <person name="Koren S."/>
            <person name="Silverstein K.A.T."/>
            <person name="Beckman K.B."/>
            <person name="Gohl D.M."/>
        </authorList>
    </citation>
    <scope>NUCLEOTIDE SEQUENCE</scope>
    <source>
        <strain evidence="1">Duluth1</strain>
        <tissue evidence="1">Whole animal</tissue>
    </source>
</reference>
<proteinExistence type="predicted"/>
<evidence type="ECO:0000313" key="1">
    <source>
        <dbReference type="EMBL" id="KAH3748894.1"/>
    </source>
</evidence>
<accession>A0A9D4DJU3</accession>
<comment type="caution">
    <text evidence="1">The sequence shown here is derived from an EMBL/GenBank/DDBJ whole genome shotgun (WGS) entry which is preliminary data.</text>
</comment>
<dbReference type="AlphaFoldDB" id="A0A9D4DJU3"/>
<gene>
    <name evidence="1" type="ORF">DPMN_183383</name>
</gene>
<protein>
    <submittedName>
        <fullName evidence="1">Uncharacterized protein</fullName>
    </submittedName>
</protein>
<organism evidence="1 2">
    <name type="scientific">Dreissena polymorpha</name>
    <name type="common">Zebra mussel</name>
    <name type="synonym">Mytilus polymorpha</name>
    <dbReference type="NCBI Taxonomy" id="45954"/>
    <lineage>
        <taxon>Eukaryota</taxon>
        <taxon>Metazoa</taxon>
        <taxon>Spiralia</taxon>
        <taxon>Lophotrochozoa</taxon>
        <taxon>Mollusca</taxon>
        <taxon>Bivalvia</taxon>
        <taxon>Autobranchia</taxon>
        <taxon>Heteroconchia</taxon>
        <taxon>Euheterodonta</taxon>
        <taxon>Imparidentia</taxon>
        <taxon>Neoheterodontei</taxon>
        <taxon>Myida</taxon>
        <taxon>Dreissenoidea</taxon>
        <taxon>Dreissenidae</taxon>
        <taxon>Dreissena</taxon>
    </lineage>
</organism>
<dbReference type="Proteomes" id="UP000828390">
    <property type="component" value="Unassembled WGS sequence"/>
</dbReference>
<reference evidence="1" key="2">
    <citation type="submission" date="2020-11" db="EMBL/GenBank/DDBJ databases">
        <authorList>
            <person name="McCartney M.A."/>
            <person name="Auch B."/>
            <person name="Kono T."/>
            <person name="Mallez S."/>
            <person name="Becker A."/>
            <person name="Gohl D.M."/>
            <person name="Silverstein K.A.T."/>
            <person name="Koren S."/>
            <person name="Bechman K.B."/>
            <person name="Herman A."/>
            <person name="Abrahante J.E."/>
            <person name="Garbe J."/>
        </authorList>
    </citation>
    <scope>NUCLEOTIDE SEQUENCE</scope>
    <source>
        <strain evidence="1">Duluth1</strain>
        <tissue evidence="1">Whole animal</tissue>
    </source>
</reference>
<evidence type="ECO:0000313" key="2">
    <source>
        <dbReference type="Proteomes" id="UP000828390"/>
    </source>
</evidence>